<evidence type="ECO:0000256" key="4">
    <source>
        <dbReference type="ARBA" id="ARBA00012949"/>
    </source>
</evidence>
<proteinExistence type="inferred from homology"/>
<evidence type="ECO:0000256" key="9">
    <source>
        <dbReference type="ARBA" id="ARBA00023136"/>
    </source>
</evidence>
<dbReference type="EC" id="7.1.1.9" evidence="4"/>
<evidence type="ECO:0000313" key="15">
    <source>
        <dbReference type="EMBL" id="MDD9205838.1"/>
    </source>
</evidence>
<evidence type="ECO:0000256" key="2">
    <source>
        <dbReference type="ARBA" id="ARBA00004651"/>
    </source>
</evidence>
<reference evidence="15" key="1">
    <citation type="submission" date="2023-02" db="EMBL/GenBank/DDBJ databases">
        <title>Georgenia sp.10Sc9-8, isolated from a soil sample collected from the Taklamakan desert.</title>
        <authorList>
            <person name="Liu S."/>
        </authorList>
    </citation>
    <scope>NUCLEOTIDE SEQUENCE</scope>
    <source>
        <strain evidence="15">10Sc9-8</strain>
    </source>
</reference>
<evidence type="ECO:0000256" key="7">
    <source>
        <dbReference type="ARBA" id="ARBA00022967"/>
    </source>
</evidence>
<keyword evidence="8 14" id="KW-1133">Transmembrane helix</keyword>
<feature type="transmembrane region" description="Helical" evidence="14">
    <location>
        <begin position="61"/>
        <end position="82"/>
    </location>
</feature>
<comment type="catalytic activity">
    <reaction evidence="12">
        <text>4 Fe(II)-[cytochrome c] + O2 + 8 H(+)(in) = 4 Fe(III)-[cytochrome c] + 2 H2O + 4 H(+)(out)</text>
        <dbReference type="Rhea" id="RHEA:11436"/>
        <dbReference type="Rhea" id="RHEA-COMP:10350"/>
        <dbReference type="Rhea" id="RHEA-COMP:14399"/>
        <dbReference type="ChEBI" id="CHEBI:15377"/>
        <dbReference type="ChEBI" id="CHEBI:15378"/>
        <dbReference type="ChEBI" id="CHEBI:15379"/>
        <dbReference type="ChEBI" id="CHEBI:29033"/>
        <dbReference type="ChEBI" id="CHEBI:29034"/>
        <dbReference type="EC" id="7.1.1.9"/>
    </reaction>
</comment>
<evidence type="ECO:0000256" key="14">
    <source>
        <dbReference type="SAM" id="Phobius"/>
    </source>
</evidence>
<keyword evidence="7" id="KW-1278">Translocase</keyword>
<gene>
    <name evidence="15" type="ORF">PU560_05065</name>
</gene>
<feature type="transmembrane region" description="Helical" evidence="14">
    <location>
        <begin position="35"/>
        <end position="55"/>
    </location>
</feature>
<feature type="transmembrane region" description="Helical" evidence="14">
    <location>
        <begin position="103"/>
        <end position="128"/>
    </location>
</feature>
<protein>
    <recommendedName>
        <fullName evidence="4">cytochrome-c oxidase</fullName>
        <ecNumber evidence="4">7.1.1.9</ecNumber>
    </recommendedName>
    <alternativeName>
        <fullName evidence="11">Cytochrome aa3 subunit 4</fullName>
    </alternativeName>
    <alternativeName>
        <fullName evidence="10">Cytochrome c oxidase polypeptide IV</fullName>
    </alternativeName>
</protein>
<feature type="region of interest" description="Disordered" evidence="13">
    <location>
        <begin position="1"/>
        <end position="28"/>
    </location>
</feature>
<dbReference type="InterPro" id="IPR021050">
    <property type="entry name" value="Cyt_c_oxidase_su4_actinobac"/>
</dbReference>
<evidence type="ECO:0000256" key="10">
    <source>
        <dbReference type="ARBA" id="ARBA00031366"/>
    </source>
</evidence>
<comment type="function">
    <text evidence="1">Part of cytochrome c oxidase, its function is unknown.</text>
</comment>
<dbReference type="PIRSF" id="PIRSF017385">
    <property type="entry name" value="CtaF"/>
    <property type="match status" value="1"/>
</dbReference>
<evidence type="ECO:0000256" key="12">
    <source>
        <dbReference type="ARBA" id="ARBA00047816"/>
    </source>
</evidence>
<keyword evidence="9 14" id="KW-0472">Membrane</keyword>
<evidence type="ECO:0000256" key="1">
    <source>
        <dbReference type="ARBA" id="ARBA00002536"/>
    </source>
</evidence>
<evidence type="ECO:0000256" key="5">
    <source>
        <dbReference type="ARBA" id="ARBA00022475"/>
    </source>
</evidence>
<dbReference type="Proteomes" id="UP001165561">
    <property type="component" value="Unassembled WGS sequence"/>
</dbReference>
<feature type="compositionally biased region" description="Basic and acidic residues" evidence="13">
    <location>
        <begin position="14"/>
        <end position="27"/>
    </location>
</feature>
<organism evidence="15 16">
    <name type="scientific">Georgenia halotolerans</name>
    <dbReference type="NCBI Taxonomy" id="3028317"/>
    <lineage>
        <taxon>Bacteria</taxon>
        <taxon>Bacillati</taxon>
        <taxon>Actinomycetota</taxon>
        <taxon>Actinomycetes</taxon>
        <taxon>Micrococcales</taxon>
        <taxon>Bogoriellaceae</taxon>
        <taxon>Georgenia</taxon>
    </lineage>
</organism>
<dbReference type="EMBL" id="JARACI010000678">
    <property type="protein sequence ID" value="MDD9205838.1"/>
    <property type="molecule type" value="Genomic_DNA"/>
</dbReference>
<accession>A0ABT5TUV0</accession>
<name>A0ABT5TUV0_9MICO</name>
<evidence type="ECO:0000313" key="16">
    <source>
        <dbReference type="Proteomes" id="UP001165561"/>
    </source>
</evidence>
<evidence type="ECO:0000256" key="11">
    <source>
        <dbReference type="ARBA" id="ARBA00031401"/>
    </source>
</evidence>
<evidence type="ECO:0000256" key="6">
    <source>
        <dbReference type="ARBA" id="ARBA00022692"/>
    </source>
</evidence>
<comment type="similarity">
    <text evidence="3">Belongs to the cytochrome c oxidase bacterial subunit CtaF family.</text>
</comment>
<evidence type="ECO:0000256" key="13">
    <source>
        <dbReference type="SAM" id="MobiDB-lite"/>
    </source>
</evidence>
<feature type="transmembrane region" description="Helical" evidence="14">
    <location>
        <begin position="134"/>
        <end position="153"/>
    </location>
</feature>
<sequence length="162" mass="17922">MSARHAHGSVPQGERAHQREEQQERRPRPPLRVETFLFGGLILYFLPITLIYGIWSGWEPVGVVALGLLAGLYAMVAGYLWITSRRVDPRPEDDPLGEVNERAGELGVFSPHSWWPFVLGIATAVAFLGLAVGWWIFGIGVVLAVIGLVGLLFEFSRGQHAH</sequence>
<evidence type="ECO:0000256" key="3">
    <source>
        <dbReference type="ARBA" id="ARBA00006870"/>
    </source>
</evidence>
<dbReference type="Pfam" id="PF12270">
    <property type="entry name" value="Cyt_c_ox_IV"/>
    <property type="match status" value="1"/>
</dbReference>
<comment type="subcellular location">
    <subcellularLocation>
        <location evidence="2">Cell membrane</location>
        <topology evidence="2">Multi-pass membrane protein</topology>
    </subcellularLocation>
</comment>
<evidence type="ECO:0000256" key="8">
    <source>
        <dbReference type="ARBA" id="ARBA00022989"/>
    </source>
</evidence>
<keyword evidence="16" id="KW-1185">Reference proteome</keyword>
<comment type="caution">
    <text evidence="15">The sequence shown here is derived from an EMBL/GenBank/DDBJ whole genome shotgun (WGS) entry which is preliminary data.</text>
</comment>
<keyword evidence="6 14" id="KW-0812">Transmembrane</keyword>
<keyword evidence="5" id="KW-1003">Cell membrane</keyword>